<accession>Q5VRV2</accession>
<dbReference type="InParanoid" id="Q5VRV2"/>
<reference evidence="3 4" key="4">
    <citation type="journal article" date="2013" name="Rice">
        <title>Improvement of the Oryza sativa Nipponbare reference genome using next generation sequence and optical map data.</title>
        <authorList>
            <person name="Kawahara Y."/>
            <person name="de la Bastide M."/>
            <person name="Hamilton J.P."/>
            <person name="Kanamori H."/>
            <person name="McCombie W.R."/>
            <person name="Ouyang S."/>
            <person name="Schwartz D.C."/>
            <person name="Tanaka T."/>
            <person name="Wu J."/>
            <person name="Zhou S."/>
            <person name="Childs K.L."/>
            <person name="Davidson R.M."/>
            <person name="Lin H."/>
            <person name="Quesada-Ocampo L."/>
            <person name="Vaillancourt B."/>
            <person name="Sakai H."/>
            <person name="Lee S.S."/>
            <person name="Kim J."/>
            <person name="Numa H."/>
            <person name="Itoh T."/>
            <person name="Buell C.R."/>
            <person name="Matsumoto T."/>
        </authorList>
    </citation>
    <scope>NUCLEOTIDE SEQUENCE [LARGE SCALE GENOMIC DNA]</scope>
    <source>
        <strain evidence="4">cv. Nipponbare</strain>
    </source>
</reference>
<evidence type="ECO:0000256" key="1">
    <source>
        <dbReference type="SAM" id="MobiDB-lite"/>
    </source>
</evidence>
<evidence type="ECO:0000313" key="3">
    <source>
        <dbReference type="EMBL" id="BAS70693.1"/>
    </source>
</evidence>
<reference evidence="3" key="5">
    <citation type="submission" date="2015-10" db="EMBL/GenBank/DDBJ databases">
        <authorList>
            <person name="Sakai H."/>
            <person name="Kawahara Y."/>
            <person name="Matsumoto T."/>
            <person name="Buell C.R."/>
            <person name="Itoh T."/>
        </authorList>
    </citation>
    <scope>NUCLEOTIDE SEQUENCE</scope>
</reference>
<feature type="compositionally biased region" description="Basic and acidic residues" evidence="1">
    <location>
        <begin position="1"/>
        <end position="11"/>
    </location>
</feature>
<organism evidence="3 4">
    <name type="scientific">Oryza sativa subsp. japonica</name>
    <name type="common">Rice</name>
    <dbReference type="NCBI Taxonomy" id="39947"/>
    <lineage>
        <taxon>Eukaryota</taxon>
        <taxon>Viridiplantae</taxon>
        <taxon>Streptophyta</taxon>
        <taxon>Embryophyta</taxon>
        <taxon>Tracheophyta</taxon>
        <taxon>Spermatophyta</taxon>
        <taxon>Magnoliopsida</taxon>
        <taxon>Liliopsida</taxon>
        <taxon>Poales</taxon>
        <taxon>Poaceae</taxon>
        <taxon>BOP clade</taxon>
        <taxon>Oryzoideae</taxon>
        <taxon>Oryzeae</taxon>
        <taxon>Oryzinae</taxon>
        <taxon>Oryza</taxon>
        <taxon>Oryza sativa</taxon>
    </lineage>
</organism>
<gene>
    <name evidence="2" type="primary">P0013F10.34</name>
    <name evidence="3" type="ordered locus">Os01g0177600</name>
    <name evidence="3" type="ORF">OSNPB_010177600</name>
</gene>
<keyword evidence="4" id="KW-1185">Reference proteome</keyword>
<feature type="compositionally biased region" description="Basic residues" evidence="1">
    <location>
        <begin position="12"/>
        <end position="28"/>
    </location>
</feature>
<sequence length="182" mass="19910">MRCDNSREAGHARRRRTAVVTRGHARQRRAWEVGQGKAASGERRRRRAGGLQCADQLLAGLPRSSLTTAPSIPRHRALSPANEWCRCPSSLLLSPKLQRTVARRQKSALEADGEACRCAALSSPFSLGFSSAQPRADLVAEKIPLEAGGDARRRDNGEPEAEATLIVVLPYRRALFPPRNLA</sequence>
<dbReference type="AlphaFoldDB" id="Q5VRV2"/>
<feature type="region of interest" description="Disordered" evidence="1">
    <location>
        <begin position="1"/>
        <end position="48"/>
    </location>
</feature>
<dbReference type="EMBL" id="AP014957">
    <property type="protein sequence ID" value="BAS70693.1"/>
    <property type="molecule type" value="Genomic_DNA"/>
</dbReference>
<reference evidence="4" key="2">
    <citation type="journal article" date="2005" name="Nature">
        <title>The map-based sequence of the rice genome.</title>
        <authorList>
            <consortium name="International rice genome sequencing project (IRGSP)"/>
            <person name="Matsumoto T."/>
            <person name="Wu J."/>
            <person name="Kanamori H."/>
            <person name="Katayose Y."/>
            <person name="Fujisawa M."/>
            <person name="Namiki N."/>
            <person name="Mizuno H."/>
            <person name="Yamamoto K."/>
            <person name="Antonio B.A."/>
            <person name="Baba T."/>
            <person name="Sakata K."/>
            <person name="Nagamura Y."/>
            <person name="Aoki H."/>
            <person name="Arikawa K."/>
            <person name="Arita K."/>
            <person name="Bito T."/>
            <person name="Chiden Y."/>
            <person name="Fujitsuka N."/>
            <person name="Fukunaka R."/>
            <person name="Hamada M."/>
            <person name="Harada C."/>
            <person name="Hayashi A."/>
            <person name="Hijishita S."/>
            <person name="Honda M."/>
            <person name="Hosokawa S."/>
            <person name="Ichikawa Y."/>
            <person name="Idonuma A."/>
            <person name="Iijima M."/>
            <person name="Ikeda M."/>
            <person name="Ikeno M."/>
            <person name="Ito K."/>
            <person name="Ito S."/>
            <person name="Ito T."/>
            <person name="Ito Y."/>
            <person name="Ito Y."/>
            <person name="Iwabuchi A."/>
            <person name="Kamiya K."/>
            <person name="Karasawa W."/>
            <person name="Kurita K."/>
            <person name="Katagiri S."/>
            <person name="Kikuta A."/>
            <person name="Kobayashi H."/>
            <person name="Kobayashi N."/>
            <person name="Machita K."/>
            <person name="Maehara T."/>
            <person name="Masukawa M."/>
            <person name="Mizubayashi T."/>
            <person name="Mukai Y."/>
            <person name="Nagasaki H."/>
            <person name="Nagata Y."/>
            <person name="Naito S."/>
            <person name="Nakashima M."/>
            <person name="Nakama Y."/>
            <person name="Nakamichi Y."/>
            <person name="Nakamura M."/>
            <person name="Meguro A."/>
            <person name="Negishi M."/>
            <person name="Ohta I."/>
            <person name="Ohta T."/>
            <person name="Okamoto M."/>
            <person name="Ono N."/>
            <person name="Saji S."/>
            <person name="Sakaguchi M."/>
            <person name="Sakai K."/>
            <person name="Shibata M."/>
            <person name="Shimokawa T."/>
            <person name="Song J."/>
            <person name="Takazaki Y."/>
            <person name="Terasawa K."/>
            <person name="Tsugane M."/>
            <person name="Tsuji K."/>
            <person name="Ueda S."/>
            <person name="Waki K."/>
            <person name="Yamagata H."/>
            <person name="Yamamoto M."/>
            <person name="Yamamoto S."/>
            <person name="Yamane H."/>
            <person name="Yoshiki S."/>
            <person name="Yoshihara R."/>
            <person name="Yukawa K."/>
            <person name="Zhong H."/>
            <person name="Yano M."/>
            <person name="Yuan Q."/>
            <person name="Ouyang S."/>
            <person name="Liu J."/>
            <person name="Jones K.M."/>
            <person name="Gansberger K."/>
            <person name="Moffat K."/>
            <person name="Hill J."/>
            <person name="Bera J."/>
            <person name="Fadrosh D."/>
            <person name="Jin S."/>
            <person name="Johri S."/>
            <person name="Kim M."/>
            <person name="Overton L."/>
            <person name="Reardon M."/>
            <person name="Tsitrin T."/>
            <person name="Vuong H."/>
            <person name="Weaver B."/>
            <person name="Ciecko A."/>
            <person name="Tallon L."/>
            <person name="Jackson J."/>
            <person name="Pai G."/>
            <person name="Aken S.V."/>
            <person name="Utterback T."/>
            <person name="Reidmuller S."/>
            <person name="Feldblyum T."/>
            <person name="Hsiao J."/>
            <person name="Zismann V."/>
            <person name="Iobst S."/>
            <person name="de Vazeille A.R."/>
            <person name="Buell C.R."/>
            <person name="Ying K."/>
            <person name="Li Y."/>
            <person name="Lu T."/>
            <person name="Huang Y."/>
            <person name="Zhao Q."/>
            <person name="Feng Q."/>
            <person name="Zhang L."/>
            <person name="Zhu J."/>
            <person name="Weng Q."/>
            <person name="Mu J."/>
            <person name="Lu Y."/>
            <person name="Fan D."/>
            <person name="Liu Y."/>
            <person name="Guan J."/>
            <person name="Zhang Y."/>
            <person name="Yu S."/>
            <person name="Liu X."/>
            <person name="Zhang Y."/>
            <person name="Hong G."/>
            <person name="Han B."/>
            <person name="Choisne N."/>
            <person name="Demange N."/>
            <person name="Orjeda G."/>
            <person name="Samain S."/>
            <person name="Cattolico L."/>
            <person name="Pelletier E."/>
            <person name="Couloux A."/>
            <person name="Segurens B."/>
            <person name="Wincker P."/>
            <person name="D'Hont A."/>
            <person name="Scarpelli C."/>
            <person name="Weissenbach J."/>
            <person name="Salanoubat M."/>
            <person name="Quetier F."/>
            <person name="Yu Y."/>
            <person name="Kim H.R."/>
            <person name="Rambo T."/>
            <person name="Currie J."/>
            <person name="Collura K."/>
            <person name="Luo M."/>
            <person name="Yang T."/>
            <person name="Ammiraju J.S.S."/>
            <person name="Engler F."/>
            <person name="Soderlund C."/>
            <person name="Wing R.A."/>
            <person name="Palmer L.E."/>
            <person name="de la Bastide M."/>
            <person name="Spiegel L."/>
            <person name="Nascimento L."/>
            <person name="Zutavern T."/>
            <person name="O'Shaughnessy A."/>
            <person name="Dike S."/>
            <person name="Dedhia N."/>
            <person name="Preston R."/>
            <person name="Balija V."/>
            <person name="McCombie W.R."/>
            <person name="Chow T."/>
            <person name="Chen H."/>
            <person name="Chung M."/>
            <person name="Chen C."/>
            <person name="Shaw J."/>
            <person name="Wu H."/>
            <person name="Hsiao K."/>
            <person name="Chao Y."/>
            <person name="Chu M."/>
            <person name="Cheng C."/>
            <person name="Hour A."/>
            <person name="Lee P."/>
            <person name="Lin S."/>
            <person name="Lin Y."/>
            <person name="Liou J."/>
            <person name="Liu S."/>
            <person name="Hsing Y."/>
            <person name="Raghuvanshi S."/>
            <person name="Mohanty A."/>
            <person name="Bharti A.K."/>
            <person name="Gaur A."/>
            <person name="Gupta V."/>
            <person name="Kumar D."/>
            <person name="Ravi V."/>
            <person name="Vij S."/>
            <person name="Kapur A."/>
            <person name="Khurana P."/>
            <person name="Khurana P."/>
            <person name="Khurana J.P."/>
            <person name="Tyagi A.K."/>
            <person name="Gaikwad K."/>
            <person name="Singh A."/>
            <person name="Dalal V."/>
            <person name="Srivastava S."/>
            <person name="Dixit A."/>
            <person name="Pal A.K."/>
            <person name="Ghazi I.A."/>
            <person name="Yadav M."/>
            <person name="Pandit A."/>
            <person name="Bhargava A."/>
            <person name="Sureshbabu K."/>
            <person name="Batra K."/>
            <person name="Sharma T.R."/>
            <person name="Mohapatra T."/>
            <person name="Singh N.K."/>
            <person name="Messing J."/>
            <person name="Nelson A.B."/>
            <person name="Fuks G."/>
            <person name="Kavchok S."/>
            <person name="Keizer G."/>
            <person name="Linton E."/>
            <person name="Llaca V."/>
            <person name="Song R."/>
            <person name="Tanyolac B."/>
            <person name="Young S."/>
            <person name="Ho-Il K."/>
            <person name="Hahn J.H."/>
            <person name="Sangsakoo G."/>
            <person name="Vanavichit A."/>
            <person name="de Mattos Luiz.A.T."/>
            <person name="Zimmer P.D."/>
            <person name="Malone G."/>
            <person name="Dellagostin O."/>
            <person name="de Oliveira A.C."/>
            <person name="Bevan M."/>
            <person name="Bancroft I."/>
            <person name="Minx P."/>
            <person name="Cordum H."/>
            <person name="Wilson R."/>
            <person name="Cheng Z."/>
            <person name="Jin W."/>
            <person name="Jiang J."/>
            <person name="Leong S.A."/>
            <person name="Iwama H."/>
            <person name="Gojobori T."/>
            <person name="Itoh T."/>
            <person name="Niimura Y."/>
            <person name="Fujii Y."/>
            <person name="Habara T."/>
            <person name="Sakai H."/>
            <person name="Sato Y."/>
            <person name="Wilson G."/>
            <person name="Kumar K."/>
            <person name="McCouch S."/>
            <person name="Juretic N."/>
            <person name="Hoen D."/>
            <person name="Wright S."/>
            <person name="Bruskiewich R."/>
            <person name="Bureau T."/>
            <person name="Miyao A."/>
            <person name="Hirochika H."/>
            <person name="Nishikawa T."/>
            <person name="Kadowaki K."/>
            <person name="Sugiura M."/>
            <person name="Burr B."/>
            <person name="Sasaki T."/>
        </authorList>
    </citation>
    <scope>NUCLEOTIDE SEQUENCE [LARGE SCALE GENOMIC DNA]</scope>
    <source>
        <strain evidence="4">cv. Nipponbare</strain>
    </source>
</reference>
<protein>
    <submittedName>
        <fullName evidence="3">Os01g0177600 protein</fullName>
    </submittedName>
</protein>
<evidence type="ECO:0000313" key="4">
    <source>
        <dbReference type="Proteomes" id="UP000059680"/>
    </source>
</evidence>
<evidence type="ECO:0000313" key="2">
    <source>
        <dbReference type="EMBL" id="BAD67823.1"/>
    </source>
</evidence>
<dbReference type="Proteomes" id="UP000817658">
    <property type="component" value="Chromosome 1"/>
</dbReference>
<dbReference type="EMBL" id="AP002523">
    <property type="protein sequence ID" value="BAD67823.1"/>
    <property type="molecule type" value="Genomic_DNA"/>
</dbReference>
<name>Q5VRV2_ORYSJ</name>
<reference evidence="2" key="1">
    <citation type="journal article" date="2002" name="Nature">
        <title>The genome sequence and structure of rice chromosome 1.</title>
        <authorList>
            <person name="Sasaki T."/>
            <person name="Matsumoto T."/>
            <person name="Yamamoto K."/>
            <person name="Sakata K."/>
            <person name="Baba T."/>
            <person name="Katayose Y."/>
            <person name="Wu J."/>
            <person name="Niimura Y."/>
            <person name="Cheng Z."/>
            <person name="Nagamura Y."/>
            <person name="Antonio B.A."/>
            <person name="Kanamori H."/>
            <person name="Hosokawa S."/>
            <person name="Masukawa M."/>
            <person name="Arikawa K."/>
            <person name="Chiden Y."/>
            <person name="Hayashi M."/>
            <person name="Okamoto M."/>
            <person name="Ando T."/>
            <person name="Aoki H."/>
            <person name="Arita K."/>
            <person name="Hamada M."/>
            <person name="Harada C."/>
            <person name="Hijishita S."/>
            <person name="Honda M."/>
            <person name="Ichikawa Y."/>
            <person name="Idonuma A."/>
            <person name="Iijima M."/>
            <person name="Ikeda M."/>
            <person name="Ikeno M."/>
            <person name="Itoh S."/>
            <person name="Itoh T."/>
            <person name="Itoh Y."/>
            <person name="Itoh Y."/>
            <person name="Iwabuchi A."/>
            <person name="Kamiya K."/>
            <person name="Karasawa W."/>
            <person name="Katagiri S."/>
            <person name="Kikuta A."/>
            <person name="Kobayashi N."/>
            <person name="Kono I."/>
            <person name="Machita K."/>
            <person name="Maehara T."/>
            <person name="Mizuno H."/>
            <person name="Mizubayashi T."/>
            <person name="Mukai Y."/>
            <person name="Nagasaki H."/>
            <person name="Nakashima M."/>
            <person name="Nakama Y."/>
            <person name="Nakamichi Y."/>
            <person name="Nakamura M."/>
            <person name="Namiki N."/>
            <person name="Negishi M."/>
            <person name="Ohta I."/>
            <person name="Ono N."/>
            <person name="Saji S."/>
            <person name="Sakai K."/>
            <person name="Shibata M."/>
            <person name="Shimokawa T."/>
            <person name="Shomura A."/>
            <person name="Song J."/>
            <person name="Takazaki Y."/>
            <person name="Terasawa K."/>
            <person name="Tsuji K."/>
            <person name="Waki K."/>
            <person name="Yamagata H."/>
            <person name="Yamane H."/>
            <person name="Yoshiki S."/>
            <person name="Yoshihara R."/>
            <person name="Yukawa K."/>
            <person name="Zhong H."/>
            <person name="Iwama H."/>
            <person name="Endo T."/>
            <person name="Ito H."/>
            <person name="Hahn J.H."/>
            <person name="Kim H.I."/>
            <person name="Eun M.Y."/>
            <person name="Yano M."/>
            <person name="Jiang J."/>
            <person name="Gojobori T."/>
        </authorList>
    </citation>
    <scope>NUCLEOTIDE SEQUENCE [LARGE SCALE GENOMIC DNA]</scope>
</reference>
<accession>A0A0P0UZ36</accession>
<reference evidence="3" key="3">
    <citation type="journal article" date="2013" name="Plant Cell Physiol.">
        <title>Rice Annotation Project Database (RAP-DB): an integrative and interactive database for rice genomics.</title>
        <authorList>
            <person name="Sakai H."/>
            <person name="Lee S.S."/>
            <person name="Tanaka T."/>
            <person name="Numa H."/>
            <person name="Kim J."/>
            <person name="Kawahara Y."/>
            <person name="Wakimoto H."/>
            <person name="Yang C.C."/>
            <person name="Iwamoto M."/>
            <person name="Abe T."/>
            <person name="Yamada Y."/>
            <person name="Muto A."/>
            <person name="Inokuchi H."/>
            <person name="Ikemura T."/>
            <person name="Matsumoto T."/>
            <person name="Sasaki T."/>
            <person name="Itoh T."/>
        </authorList>
    </citation>
    <scope>NUCLEOTIDE SEQUENCE</scope>
</reference>
<dbReference type="Proteomes" id="UP000059680">
    <property type="component" value="Chromosome 1"/>
</dbReference>
<dbReference type="PaxDb" id="39947-Q5VRV2"/>
<proteinExistence type="predicted"/>